<keyword evidence="3" id="KW-1185">Reference proteome</keyword>
<feature type="transmembrane region" description="Helical" evidence="1">
    <location>
        <begin position="6"/>
        <end position="29"/>
    </location>
</feature>
<dbReference type="RefSeq" id="WP_066169311.1">
    <property type="nucleotide sequence ID" value="NZ_CP136137.1"/>
</dbReference>
<name>A0ABZ2U1B1_9ACTN</name>
<evidence type="ECO:0000256" key="1">
    <source>
        <dbReference type="SAM" id="Phobius"/>
    </source>
</evidence>
<reference evidence="2 3" key="1">
    <citation type="journal article" date="2023" name="Virus Evol.">
        <title>Computational host range prediction-The good, the bad, and the ugly.</title>
        <authorList>
            <person name="Howell A.A."/>
            <person name="Versoza C.J."/>
            <person name="Pfeifer S.P."/>
        </authorList>
    </citation>
    <scope>NUCLEOTIDE SEQUENCE [LARGE SCALE GENOMIC DNA]</scope>
    <source>
        <strain evidence="2 3">1610/1b</strain>
    </source>
</reference>
<keyword evidence="1" id="KW-0472">Membrane</keyword>
<accession>A0ABZ2U1B1</accession>
<keyword evidence="1" id="KW-0812">Transmembrane</keyword>
<dbReference type="EMBL" id="CP136137">
    <property type="protein sequence ID" value="WYY07367.1"/>
    <property type="molecule type" value="Genomic_DNA"/>
</dbReference>
<evidence type="ECO:0000313" key="2">
    <source>
        <dbReference type="EMBL" id="WYY07367.1"/>
    </source>
</evidence>
<evidence type="ECO:0000313" key="3">
    <source>
        <dbReference type="Proteomes" id="UP001479933"/>
    </source>
</evidence>
<protein>
    <submittedName>
        <fullName evidence="2">Uncharacterized protein</fullName>
    </submittedName>
</protein>
<keyword evidence="1" id="KW-1133">Transmembrane helix</keyword>
<proteinExistence type="predicted"/>
<sequence>MDQLLVPVGMTVVVLCLLAVALCIVSMAFSHGLKRPKINEYTLDQKWENGPLLLSATEIQPMALSRHVESGDIEGGSASGKW</sequence>
<gene>
    <name evidence="2" type="ORF">RVF87_20650</name>
</gene>
<dbReference type="Proteomes" id="UP001479933">
    <property type="component" value="Chromosome"/>
</dbReference>
<organism evidence="2 3">
    <name type="scientific">Gordonia hydrophobica</name>
    <dbReference type="NCBI Taxonomy" id="40516"/>
    <lineage>
        <taxon>Bacteria</taxon>
        <taxon>Bacillati</taxon>
        <taxon>Actinomycetota</taxon>
        <taxon>Actinomycetes</taxon>
        <taxon>Mycobacteriales</taxon>
        <taxon>Gordoniaceae</taxon>
        <taxon>Gordonia</taxon>
    </lineage>
</organism>